<comment type="caution">
    <text evidence="2">The sequence shown here is derived from an EMBL/GenBank/DDBJ whole genome shotgun (WGS) entry which is preliminary data.</text>
</comment>
<dbReference type="Proteomes" id="UP000813385">
    <property type="component" value="Unassembled WGS sequence"/>
</dbReference>
<dbReference type="EMBL" id="JAGPXD010000003">
    <property type="protein sequence ID" value="KAH7363402.1"/>
    <property type="molecule type" value="Genomic_DNA"/>
</dbReference>
<evidence type="ECO:0000313" key="3">
    <source>
        <dbReference type="Proteomes" id="UP000813385"/>
    </source>
</evidence>
<proteinExistence type="predicted"/>
<keyword evidence="3" id="KW-1185">Reference proteome</keyword>
<feature type="chain" id="PRO_5035453869" evidence="1">
    <location>
        <begin position="17"/>
        <end position="152"/>
    </location>
</feature>
<accession>A0A8K0X455</accession>
<sequence>MAVWLAILLVTGDCLILPFGTLHTPSRYHAASSRALCNRTPARSSVSCGCPQEWCGRYKPNVDYCRYGRLYHDILIIYATMQPEQLDAAMISIGAPENIREVTAEGDQKWIGLFLGGLMDWCLAKKRVAGLETHNLFLAVARCYAANPADLT</sequence>
<evidence type="ECO:0000256" key="1">
    <source>
        <dbReference type="SAM" id="SignalP"/>
    </source>
</evidence>
<protein>
    <submittedName>
        <fullName evidence="2">Uncharacterized protein</fullName>
    </submittedName>
</protein>
<feature type="signal peptide" evidence="1">
    <location>
        <begin position="1"/>
        <end position="16"/>
    </location>
</feature>
<evidence type="ECO:0000313" key="2">
    <source>
        <dbReference type="EMBL" id="KAH7363402.1"/>
    </source>
</evidence>
<reference evidence="2" key="1">
    <citation type="journal article" date="2021" name="Nat. Commun.">
        <title>Genetic determinants of endophytism in the Arabidopsis root mycobiome.</title>
        <authorList>
            <person name="Mesny F."/>
            <person name="Miyauchi S."/>
            <person name="Thiergart T."/>
            <person name="Pickel B."/>
            <person name="Atanasova L."/>
            <person name="Karlsson M."/>
            <person name="Huettel B."/>
            <person name="Barry K.W."/>
            <person name="Haridas S."/>
            <person name="Chen C."/>
            <person name="Bauer D."/>
            <person name="Andreopoulos W."/>
            <person name="Pangilinan J."/>
            <person name="LaButti K."/>
            <person name="Riley R."/>
            <person name="Lipzen A."/>
            <person name="Clum A."/>
            <person name="Drula E."/>
            <person name="Henrissat B."/>
            <person name="Kohler A."/>
            <person name="Grigoriev I.V."/>
            <person name="Martin F.M."/>
            <person name="Hacquard S."/>
        </authorList>
    </citation>
    <scope>NUCLEOTIDE SEQUENCE</scope>
    <source>
        <strain evidence="2">MPI-CAGE-AT-0016</strain>
    </source>
</reference>
<organism evidence="2 3">
    <name type="scientific">Plectosphaerella cucumerina</name>
    <dbReference type="NCBI Taxonomy" id="40658"/>
    <lineage>
        <taxon>Eukaryota</taxon>
        <taxon>Fungi</taxon>
        <taxon>Dikarya</taxon>
        <taxon>Ascomycota</taxon>
        <taxon>Pezizomycotina</taxon>
        <taxon>Sordariomycetes</taxon>
        <taxon>Hypocreomycetidae</taxon>
        <taxon>Glomerellales</taxon>
        <taxon>Plectosphaerellaceae</taxon>
        <taxon>Plectosphaerella</taxon>
    </lineage>
</organism>
<keyword evidence="1" id="KW-0732">Signal</keyword>
<gene>
    <name evidence="2" type="ORF">B0T11DRAFT_298670</name>
</gene>
<name>A0A8K0X455_9PEZI</name>
<dbReference type="AlphaFoldDB" id="A0A8K0X455"/>